<dbReference type="Pfam" id="PF11720">
    <property type="entry name" value="Inhibitor_I78"/>
    <property type="match status" value="1"/>
</dbReference>
<dbReference type="EMBL" id="WIXI01000034">
    <property type="protein sequence ID" value="MQY45532.1"/>
    <property type="molecule type" value="Genomic_DNA"/>
</dbReference>
<protein>
    <recommendedName>
        <fullName evidence="4">Peptidase inhibitor I78 family protein</fullName>
    </recommendedName>
</protein>
<gene>
    <name evidence="2" type="ORF">GAO09_05575</name>
</gene>
<sequence>MAMKILVTVFAVLAVAAGAPATAFAAPAKAKLCNAEAAKKLVGKKKPSDARAKRLTGAANVRQIGPGDMVTRDFRQDRVTIETDPATGRVTQASCG</sequence>
<keyword evidence="1" id="KW-0732">Signal</keyword>
<feature type="signal peptide" evidence="1">
    <location>
        <begin position="1"/>
        <end position="25"/>
    </location>
</feature>
<evidence type="ECO:0000313" key="2">
    <source>
        <dbReference type="EMBL" id="MQY45532.1"/>
    </source>
</evidence>
<dbReference type="InterPro" id="IPR021719">
    <property type="entry name" value="Prot_inh_I78"/>
</dbReference>
<evidence type="ECO:0000313" key="3">
    <source>
        <dbReference type="Proteomes" id="UP000435138"/>
    </source>
</evidence>
<dbReference type="AlphaFoldDB" id="A0A6A8A2Y8"/>
<evidence type="ECO:0008006" key="4">
    <source>
        <dbReference type="Google" id="ProtNLM"/>
    </source>
</evidence>
<reference evidence="2 3" key="1">
    <citation type="submission" date="2019-11" db="EMBL/GenBank/DDBJ databases">
        <title>Genome analysis of Rhizobacterium cereale a novel genus and species isolated from maize roots in North Spain.</title>
        <authorList>
            <person name="Menendez E."/>
            <person name="Flores-Felix J.D."/>
            <person name="Ramirez-Bahena M.-H."/>
            <person name="Igual J.M."/>
            <person name="Garcia-Fraile P."/>
            <person name="Peix A."/>
            <person name="Velazquez E."/>
        </authorList>
    </citation>
    <scope>NUCLEOTIDE SEQUENCE [LARGE SCALE GENOMIC DNA]</scope>
    <source>
        <strain evidence="2 3">RZME27</strain>
    </source>
</reference>
<keyword evidence="3" id="KW-1185">Reference proteome</keyword>
<feature type="chain" id="PRO_5025658692" description="Peptidase inhibitor I78 family protein" evidence="1">
    <location>
        <begin position="26"/>
        <end position="96"/>
    </location>
</feature>
<dbReference type="Proteomes" id="UP000435138">
    <property type="component" value="Unassembled WGS sequence"/>
</dbReference>
<proteinExistence type="predicted"/>
<organism evidence="2 3">
    <name type="scientific">Endobacterium cereale</name>
    <dbReference type="NCBI Taxonomy" id="2663029"/>
    <lineage>
        <taxon>Bacteria</taxon>
        <taxon>Pseudomonadati</taxon>
        <taxon>Pseudomonadota</taxon>
        <taxon>Alphaproteobacteria</taxon>
        <taxon>Hyphomicrobiales</taxon>
        <taxon>Rhizobiaceae</taxon>
        <taxon>Endobacterium</taxon>
    </lineage>
</organism>
<evidence type="ECO:0000256" key="1">
    <source>
        <dbReference type="SAM" id="SignalP"/>
    </source>
</evidence>
<accession>A0A6A8A2Y8</accession>
<dbReference type="Gene3D" id="3.30.10.10">
    <property type="entry name" value="Trypsin Inhibitor V, subunit A"/>
    <property type="match status" value="1"/>
</dbReference>
<comment type="caution">
    <text evidence="2">The sequence shown here is derived from an EMBL/GenBank/DDBJ whole genome shotgun (WGS) entry which is preliminary data.</text>
</comment>
<name>A0A6A8A2Y8_9HYPH</name>